<dbReference type="EMBL" id="ANOG01000652">
    <property type="protein sequence ID" value="EMI18529.1"/>
    <property type="molecule type" value="Genomic_DNA"/>
</dbReference>
<dbReference type="SUPFAM" id="SSF46785">
    <property type="entry name" value="Winged helix' DNA-binding domain"/>
    <property type="match status" value="1"/>
</dbReference>
<name>M5RX56_9BACT</name>
<dbReference type="AlphaFoldDB" id="M5RX56"/>
<dbReference type="PRINTS" id="PR00039">
    <property type="entry name" value="HTHLYSR"/>
</dbReference>
<dbReference type="InterPro" id="IPR036390">
    <property type="entry name" value="WH_DNA-bd_sf"/>
</dbReference>
<dbReference type="GO" id="GO:0005829">
    <property type="term" value="C:cytosol"/>
    <property type="evidence" value="ECO:0007669"/>
    <property type="project" value="TreeGrafter"/>
</dbReference>
<dbReference type="InterPro" id="IPR050950">
    <property type="entry name" value="HTH-type_LysR_regulators"/>
</dbReference>
<dbReference type="Gene3D" id="1.10.10.10">
    <property type="entry name" value="Winged helix-like DNA-binding domain superfamily/Winged helix DNA-binding domain"/>
    <property type="match status" value="1"/>
</dbReference>
<reference evidence="2 3" key="1">
    <citation type="journal article" date="2013" name="Mar. Genomics">
        <title>Expression of sulfatases in Rhodopirellula baltica and the diversity of sulfatases in the genus Rhodopirellula.</title>
        <authorList>
            <person name="Wegner C.E."/>
            <person name="Richter-Heitmann T."/>
            <person name="Klindworth A."/>
            <person name="Klockow C."/>
            <person name="Richter M."/>
            <person name="Achstetter T."/>
            <person name="Glockner F.O."/>
            <person name="Harder J."/>
        </authorList>
    </citation>
    <scope>NUCLEOTIDE SEQUENCE [LARGE SCALE GENOMIC DNA]</scope>
    <source>
        <strain evidence="2 3">SM1</strain>
    </source>
</reference>
<dbReference type="RefSeq" id="WP_008700819.1">
    <property type="nucleotide sequence ID" value="NZ_ANOG01000652.1"/>
</dbReference>
<gene>
    <name evidence="2" type="ORF">RMSM_04545</name>
</gene>
<protein>
    <submittedName>
        <fullName evidence="2">Bacterial regulatory protein, LysR domain protein</fullName>
    </submittedName>
</protein>
<comment type="caution">
    <text evidence="2">The sequence shown here is derived from an EMBL/GenBank/DDBJ whole genome shotgun (WGS) entry which is preliminary data.</text>
</comment>
<dbReference type="PROSITE" id="PS50931">
    <property type="entry name" value="HTH_LYSR"/>
    <property type="match status" value="1"/>
</dbReference>
<dbReference type="PANTHER" id="PTHR30419:SF28">
    <property type="entry name" value="HTH-TYPE TRANSCRIPTIONAL REGULATOR BSDA"/>
    <property type="match status" value="1"/>
</dbReference>
<dbReference type="Proteomes" id="UP000011991">
    <property type="component" value="Unassembled WGS sequence"/>
</dbReference>
<proteinExistence type="predicted"/>
<dbReference type="InterPro" id="IPR036388">
    <property type="entry name" value="WH-like_DNA-bd_sf"/>
</dbReference>
<dbReference type="Pfam" id="PF00126">
    <property type="entry name" value="HTH_1"/>
    <property type="match status" value="1"/>
</dbReference>
<evidence type="ECO:0000313" key="3">
    <source>
        <dbReference type="Proteomes" id="UP000011991"/>
    </source>
</evidence>
<evidence type="ECO:0000313" key="2">
    <source>
        <dbReference type="EMBL" id="EMI18529.1"/>
    </source>
</evidence>
<dbReference type="PANTHER" id="PTHR30419">
    <property type="entry name" value="HTH-TYPE TRANSCRIPTIONAL REGULATOR YBHD"/>
    <property type="match status" value="1"/>
</dbReference>
<organism evidence="2 3">
    <name type="scientific">Rhodopirellula maiorica SM1</name>
    <dbReference type="NCBI Taxonomy" id="1265738"/>
    <lineage>
        <taxon>Bacteria</taxon>
        <taxon>Pseudomonadati</taxon>
        <taxon>Planctomycetota</taxon>
        <taxon>Planctomycetia</taxon>
        <taxon>Pirellulales</taxon>
        <taxon>Pirellulaceae</taxon>
        <taxon>Novipirellula</taxon>
    </lineage>
</organism>
<keyword evidence="3" id="KW-1185">Reference proteome</keyword>
<feature type="domain" description="HTH lysR-type" evidence="1">
    <location>
        <begin position="24"/>
        <end position="80"/>
    </location>
</feature>
<dbReference type="GO" id="GO:0003700">
    <property type="term" value="F:DNA-binding transcription factor activity"/>
    <property type="evidence" value="ECO:0007669"/>
    <property type="project" value="InterPro"/>
</dbReference>
<dbReference type="InterPro" id="IPR000847">
    <property type="entry name" value="LysR_HTH_N"/>
</dbReference>
<sequence length="80" mass="9052">MVHLWQTQQGANQSDAACGGRLAVEFDQLTHFLKIVQTQNITRAAEELGLSQPAVSRSLQRLEDEIGQPLFERQSRKMML</sequence>
<evidence type="ECO:0000259" key="1">
    <source>
        <dbReference type="PROSITE" id="PS50931"/>
    </source>
</evidence>
<feature type="non-terminal residue" evidence="2">
    <location>
        <position position="80"/>
    </location>
</feature>
<accession>M5RX56</accession>